<dbReference type="Pfam" id="PF01470">
    <property type="entry name" value="Peptidase_C15"/>
    <property type="match status" value="1"/>
</dbReference>
<gene>
    <name evidence="5" type="ORF">Ptr86124_006384</name>
</gene>
<dbReference type="AlphaFoldDB" id="A0A921PQM6"/>
<evidence type="ECO:0000313" key="5">
    <source>
        <dbReference type="EMBL" id="KAI1515061.1"/>
    </source>
</evidence>
<comment type="similarity">
    <text evidence="1">Belongs to the peptidase C15 family.</text>
</comment>
<name>A0A921PQM6_9PLEO</name>
<organism evidence="5 6">
    <name type="scientific">Pyrenophora tritici-repentis</name>
    <dbReference type="NCBI Taxonomy" id="45151"/>
    <lineage>
        <taxon>Eukaryota</taxon>
        <taxon>Fungi</taxon>
        <taxon>Dikarya</taxon>
        <taxon>Ascomycota</taxon>
        <taxon>Pezizomycotina</taxon>
        <taxon>Dothideomycetes</taxon>
        <taxon>Pleosporomycetidae</taxon>
        <taxon>Pleosporales</taxon>
        <taxon>Pleosporineae</taxon>
        <taxon>Pleosporaceae</taxon>
        <taxon>Pyrenophora</taxon>
    </lineage>
</organism>
<keyword evidence="3" id="KW-0378">Hydrolase</keyword>
<keyword evidence="6" id="KW-1185">Reference proteome</keyword>
<evidence type="ECO:0000256" key="1">
    <source>
        <dbReference type="ARBA" id="ARBA00006641"/>
    </source>
</evidence>
<keyword evidence="4" id="KW-0788">Thiol protease</keyword>
<dbReference type="EMBL" id="NRDI02000007">
    <property type="protein sequence ID" value="KAI1515061.1"/>
    <property type="molecule type" value="Genomic_DNA"/>
</dbReference>
<dbReference type="OrthoDB" id="407146at2759"/>
<evidence type="ECO:0000256" key="2">
    <source>
        <dbReference type="ARBA" id="ARBA00022670"/>
    </source>
</evidence>
<dbReference type="InterPro" id="IPR016125">
    <property type="entry name" value="Peptidase_C15-like"/>
</dbReference>
<proteinExistence type="inferred from homology"/>
<evidence type="ECO:0000256" key="4">
    <source>
        <dbReference type="ARBA" id="ARBA00022807"/>
    </source>
</evidence>
<dbReference type="OMA" id="KLAYNHK"/>
<comment type="caution">
    <text evidence="5">The sequence shown here is derived from an EMBL/GenBank/DDBJ whole genome shotgun (WGS) entry which is preliminary data.</text>
</comment>
<dbReference type="PANTHER" id="PTHR23402">
    <property type="entry name" value="PROTEASE FAMILY C15 PYROGLUTAMYL-PEPTIDASE I-RELATED"/>
    <property type="match status" value="1"/>
</dbReference>
<keyword evidence="2" id="KW-0645">Protease</keyword>
<dbReference type="PANTHER" id="PTHR23402:SF1">
    <property type="entry name" value="PYROGLUTAMYL-PEPTIDASE I"/>
    <property type="match status" value="1"/>
</dbReference>
<protein>
    <submittedName>
        <fullName evidence="5">Pyroglutamyl peptidase</fullName>
    </submittedName>
</protein>
<dbReference type="SUPFAM" id="SSF53182">
    <property type="entry name" value="Pyrrolidone carboxyl peptidase (pyroglutamate aminopeptidase)"/>
    <property type="match status" value="1"/>
</dbReference>
<evidence type="ECO:0000313" key="6">
    <source>
        <dbReference type="Proteomes" id="UP000249757"/>
    </source>
</evidence>
<dbReference type="GO" id="GO:0008234">
    <property type="term" value="F:cysteine-type peptidase activity"/>
    <property type="evidence" value="ECO:0007669"/>
    <property type="project" value="UniProtKB-KW"/>
</dbReference>
<dbReference type="GO" id="GO:0006508">
    <property type="term" value="P:proteolysis"/>
    <property type="evidence" value="ECO:0007669"/>
    <property type="project" value="UniProtKB-KW"/>
</dbReference>
<dbReference type="Proteomes" id="UP000249757">
    <property type="component" value="Unassembled WGS sequence"/>
</dbReference>
<dbReference type="InterPro" id="IPR036440">
    <property type="entry name" value="Peptidase_C15-like_sf"/>
</dbReference>
<accession>A0A921PQM6</accession>
<reference evidence="6" key="1">
    <citation type="journal article" date="2022" name="Microb. Genom.">
        <title>A global pangenome for the wheat fungal pathogen Pyrenophora tritici-repentis and prediction of effector protein structural homology.</title>
        <authorList>
            <person name="Moolhuijzen P.M."/>
            <person name="See P.T."/>
            <person name="Shi G."/>
            <person name="Powell H.R."/>
            <person name="Cockram J."/>
            <person name="Jorgensen L.N."/>
            <person name="Benslimane H."/>
            <person name="Strelkov S.E."/>
            <person name="Turner J."/>
            <person name="Liu Z."/>
            <person name="Moffat C.S."/>
        </authorList>
    </citation>
    <scope>NUCLEOTIDE SEQUENCE [LARGE SCALE GENOMIC DNA]</scope>
</reference>
<dbReference type="Gene3D" id="3.40.630.20">
    <property type="entry name" value="Peptidase C15, pyroglutamyl peptidase I-like"/>
    <property type="match status" value="1"/>
</dbReference>
<sequence length="284" mass="30593">MAPQAYAAIQPPSEEGEKPVTVLVTGFGPFLSKYPQNSSWTIASTLPALIPASPQNPTPIHIHTHHTPIRVSYNTVLDLIPTLLPPGNPMYPAPDIILHIGLAAGRSYYAIESTARGRGYGQIADVDGKRFTDGKADERFPGSRYPPTLETGFGIGDVLGKWKGFLDGAKKDEKEKKEASPDVRISHDAGNFLCGFIYYNSLAHYLEKGKEGEKPVIFLHVPDLSGSEERMREGWGVTVALIKALVESRRVAGEKVGGVQGAVNGNRDGKEGVGAGNETDNNFA</sequence>
<evidence type="ECO:0000256" key="3">
    <source>
        <dbReference type="ARBA" id="ARBA00022801"/>
    </source>
</evidence>